<dbReference type="GeneID" id="5483901"/>
<evidence type="ECO:0000313" key="2">
    <source>
        <dbReference type="Proteomes" id="UP000001312"/>
    </source>
</evidence>
<dbReference type="HOGENOM" id="CLU_2224795_0_0_1"/>
<name>A7F0Z0_SCLS1</name>
<keyword evidence="2" id="KW-1185">Reference proteome</keyword>
<accession>A7F0Z0</accession>
<dbReference type="RefSeq" id="XP_001588017.1">
    <property type="nucleotide sequence ID" value="XM_001587967.1"/>
</dbReference>
<sequence length="106" mass="11743">MVNAYELYGNNHKSAASFLLAQTMSGFFYHRLWGTLGRICGKDPVSPIFLESNKHSCWHYGDGNAASSVQSARKWSKQSMMESRSTVFGRFKPVEIGTLLSGDSSS</sequence>
<protein>
    <submittedName>
        <fullName evidence="1">Uncharacterized protein</fullName>
    </submittedName>
</protein>
<dbReference type="KEGG" id="ssl:SS1G_11259"/>
<proteinExistence type="predicted"/>
<dbReference type="Proteomes" id="UP000001312">
    <property type="component" value="Unassembled WGS sequence"/>
</dbReference>
<organism evidence="1 2">
    <name type="scientific">Sclerotinia sclerotiorum (strain ATCC 18683 / 1980 / Ss-1)</name>
    <name type="common">White mold</name>
    <name type="synonym">Whetzelinia sclerotiorum</name>
    <dbReference type="NCBI Taxonomy" id="665079"/>
    <lineage>
        <taxon>Eukaryota</taxon>
        <taxon>Fungi</taxon>
        <taxon>Dikarya</taxon>
        <taxon>Ascomycota</taxon>
        <taxon>Pezizomycotina</taxon>
        <taxon>Leotiomycetes</taxon>
        <taxon>Helotiales</taxon>
        <taxon>Sclerotiniaceae</taxon>
        <taxon>Sclerotinia</taxon>
    </lineage>
</organism>
<dbReference type="AlphaFoldDB" id="A7F0Z0"/>
<dbReference type="EMBL" id="CH476637">
    <property type="protein sequence ID" value="EDN95382.1"/>
    <property type="molecule type" value="Genomic_DNA"/>
</dbReference>
<dbReference type="InParanoid" id="A7F0Z0"/>
<gene>
    <name evidence="1" type="ORF">SS1G_11259</name>
</gene>
<evidence type="ECO:0000313" key="1">
    <source>
        <dbReference type="EMBL" id="EDN95382.1"/>
    </source>
</evidence>
<reference evidence="2" key="1">
    <citation type="journal article" date="2011" name="PLoS Genet.">
        <title>Genomic analysis of the necrotrophic fungal pathogens Sclerotinia sclerotiorum and Botrytis cinerea.</title>
        <authorList>
            <person name="Amselem J."/>
            <person name="Cuomo C.A."/>
            <person name="van Kan J.A."/>
            <person name="Viaud M."/>
            <person name="Benito E.P."/>
            <person name="Couloux A."/>
            <person name="Coutinho P.M."/>
            <person name="de Vries R.P."/>
            <person name="Dyer P.S."/>
            <person name="Fillinger S."/>
            <person name="Fournier E."/>
            <person name="Gout L."/>
            <person name="Hahn M."/>
            <person name="Kohn L."/>
            <person name="Lapalu N."/>
            <person name="Plummer K.M."/>
            <person name="Pradier J.M."/>
            <person name="Quevillon E."/>
            <person name="Sharon A."/>
            <person name="Simon A."/>
            <person name="ten Have A."/>
            <person name="Tudzynski B."/>
            <person name="Tudzynski P."/>
            <person name="Wincker P."/>
            <person name="Andrew M."/>
            <person name="Anthouard V."/>
            <person name="Beever R.E."/>
            <person name="Beffa R."/>
            <person name="Benoit I."/>
            <person name="Bouzid O."/>
            <person name="Brault B."/>
            <person name="Chen Z."/>
            <person name="Choquer M."/>
            <person name="Collemare J."/>
            <person name="Cotton P."/>
            <person name="Danchin E.G."/>
            <person name="Da Silva C."/>
            <person name="Gautier A."/>
            <person name="Giraud C."/>
            <person name="Giraud T."/>
            <person name="Gonzalez C."/>
            <person name="Grossetete S."/>
            <person name="Guldener U."/>
            <person name="Henrissat B."/>
            <person name="Howlett B.J."/>
            <person name="Kodira C."/>
            <person name="Kretschmer M."/>
            <person name="Lappartient A."/>
            <person name="Leroch M."/>
            <person name="Levis C."/>
            <person name="Mauceli E."/>
            <person name="Neuveglise C."/>
            <person name="Oeser B."/>
            <person name="Pearson M."/>
            <person name="Poulain J."/>
            <person name="Poussereau N."/>
            <person name="Quesneville H."/>
            <person name="Rascle C."/>
            <person name="Schumacher J."/>
            <person name="Segurens B."/>
            <person name="Sexton A."/>
            <person name="Silva E."/>
            <person name="Sirven C."/>
            <person name="Soanes D.M."/>
            <person name="Talbot N.J."/>
            <person name="Templeton M."/>
            <person name="Yandava C."/>
            <person name="Yarden O."/>
            <person name="Zeng Q."/>
            <person name="Rollins J.A."/>
            <person name="Lebrun M.H."/>
            <person name="Dickman M."/>
        </authorList>
    </citation>
    <scope>NUCLEOTIDE SEQUENCE [LARGE SCALE GENOMIC DNA]</scope>
    <source>
        <strain evidence="2">ATCC 18683 / 1980 / Ss-1</strain>
    </source>
</reference>